<proteinExistence type="predicted"/>
<dbReference type="RefSeq" id="WP_146160454.1">
    <property type="nucleotide sequence ID" value="NZ_PZZP01000001.1"/>
</dbReference>
<sequence length="167" mass="18648">MGRVYGIARRLFASVFVSVLLAALLSMLPLLDQVNTEKEVPAFGPSGDDRLEAGNLVDFLVKEGEGWEWERADWNDGRLELVGRWSGSSSDGVYEDLFRLTRSALVYTANVEELHVSATVGDSTKILVLRASRQQLGHDTQMENGTGFTPQEYLQRNFHLTVADRDD</sequence>
<organism evidence="2 3">
    <name type="scientific">Desmospora activa DSM 45169</name>
    <dbReference type="NCBI Taxonomy" id="1121389"/>
    <lineage>
        <taxon>Bacteria</taxon>
        <taxon>Bacillati</taxon>
        <taxon>Bacillota</taxon>
        <taxon>Bacilli</taxon>
        <taxon>Bacillales</taxon>
        <taxon>Thermoactinomycetaceae</taxon>
        <taxon>Desmospora</taxon>
    </lineage>
</organism>
<comment type="caution">
    <text evidence="2">The sequence shown here is derived from an EMBL/GenBank/DDBJ whole genome shotgun (WGS) entry which is preliminary data.</text>
</comment>
<protein>
    <submittedName>
        <fullName evidence="2">Uncharacterized protein</fullName>
    </submittedName>
</protein>
<gene>
    <name evidence="2" type="ORF">C8J48_1265</name>
</gene>
<keyword evidence="1" id="KW-1133">Transmembrane helix</keyword>
<dbReference type="OrthoDB" id="2679301at2"/>
<evidence type="ECO:0000313" key="3">
    <source>
        <dbReference type="Proteomes" id="UP000241639"/>
    </source>
</evidence>
<keyword evidence="1" id="KW-0472">Membrane</keyword>
<evidence type="ECO:0000313" key="2">
    <source>
        <dbReference type="EMBL" id="PTM58677.1"/>
    </source>
</evidence>
<reference evidence="2 3" key="1">
    <citation type="submission" date="2018-04" db="EMBL/GenBank/DDBJ databases">
        <title>Genomic Encyclopedia of Archaeal and Bacterial Type Strains, Phase II (KMG-II): from individual species to whole genera.</title>
        <authorList>
            <person name="Goeker M."/>
        </authorList>
    </citation>
    <scope>NUCLEOTIDE SEQUENCE [LARGE SCALE GENOMIC DNA]</scope>
    <source>
        <strain evidence="2 3">DSM 45169</strain>
    </source>
</reference>
<name>A0A2T4Z9W6_9BACL</name>
<keyword evidence="3" id="KW-1185">Reference proteome</keyword>
<keyword evidence="1" id="KW-0812">Transmembrane</keyword>
<dbReference type="EMBL" id="PZZP01000001">
    <property type="protein sequence ID" value="PTM58677.1"/>
    <property type="molecule type" value="Genomic_DNA"/>
</dbReference>
<dbReference type="AlphaFoldDB" id="A0A2T4Z9W6"/>
<dbReference type="Proteomes" id="UP000241639">
    <property type="component" value="Unassembled WGS sequence"/>
</dbReference>
<evidence type="ECO:0000256" key="1">
    <source>
        <dbReference type="SAM" id="Phobius"/>
    </source>
</evidence>
<feature type="transmembrane region" description="Helical" evidence="1">
    <location>
        <begin position="12"/>
        <end position="31"/>
    </location>
</feature>
<accession>A0A2T4Z9W6</accession>